<dbReference type="GO" id="GO:0008168">
    <property type="term" value="F:methyltransferase activity"/>
    <property type="evidence" value="ECO:0007669"/>
    <property type="project" value="UniProtKB-KW"/>
</dbReference>
<dbReference type="AlphaFoldDB" id="A0A1I5MTI5"/>
<evidence type="ECO:0000256" key="2">
    <source>
        <dbReference type="ARBA" id="ARBA00022679"/>
    </source>
</evidence>
<dbReference type="PIRSF" id="PIRSF004553">
    <property type="entry name" value="CHP00095"/>
    <property type="match status" value="1"/>
</dbReference>
<dbReference type="GO" id="GO:0031167">
    <property type="term" value="P:rRNA methylation"/>
    <property type="evidence" value="ECO:0007669"/>
    <property type="project" value="InterPro"/>
</dbReference>
<sequence length="197" mass="22480">MSKTSELTTKIIGGKYKGKKLLLPSKTVTRSSKSRLKESLFNTLQFDILDQNFVEVFGGSGSVGLEAISRGASRAYFIEQNSESYKTLQSNCRLIDPSRCETYLADAFIQLPKIIETLLKEDKKAYIYIDPPFAIREGHEDIYQKVIRMIEDIPQEVVIKIIIEHMTQVDFPERIGSFSLEKRKKFGKSSLSYYSSN</sequence>
<dbReference type="PANTHER" id="PTHR43542:SF1">
    <property type="entry name" value="METHYLTRANSFERASE"/>
    <property type="match status" value="1"/>
</dbReference>
<dbReference type="PANTHER" id="PTHR43542">
    <property type="entry name" value="METHYLTRANSFERASE"/>
    <property type="match status" value="1"/>
</dbReference>
<organism evidence="3 4">
    <name type="scientific">Hydrogenimonas thermophila</name>
    <dbReference type="NCBI Taxonomy" id="223786"/>
    <lineage>
        <taxon>Bacteria</taxon>
        <taxon>Pseudomonadati</taxon>
        <taxon>Campylobacterota</taxon>
        <taxon>Epsilonproteobacteria</taxon>
        <taxon>Campylobacterales</taxon>
        <taxon>Hydrogenimonadaceae</taxon>
        <taxon>Hydrogenimonas</taxon>
    </lineage>
</organism>
<dbReference type="Pfam" id="PF03602">
    <property type="entry name" value="Cons_hypoth95"/>
    <property type="match status" value="1"/>
</dbReference>
<keyword evidence="1 3" id="KW-0489">Methyltransferase</keyword>
<protein>
    <submittedName>
        <fullName evidence="3">16S rRNA (Guanine(966)-N(2))-methyltransferase RsmD</fullName>
    </submittedName>
</protein>
<gene>
    <name evidence="3" type="ORF">SAMN05216234_10715</name>
</gene>
<dbReference type="InterPro" id="IPR004398">
    <property type="entry name" value="RNA_MeTrfase_RsmD"/>
</dbReference>
<reference evidence="3 4" key="1">
    <citation type="submission" date="2016-10" db="EMBL/GenBank/DDBJ databases">
        <authorList>
            <person name="de Groot N.N."/>
        </authorList>
    </citation>
    <scope>NUCLEOTIDE SEQUENCE [LARGE SCALE GENOMIC DNA]</scope>
    <source>
        <strain evidence="3 4">EP1-55-1</strain>
    </source>
</reference>
<proteinExistence type="predicted"/>
<keyword evidence="4" id="KW-1185">Reference proteome</keyword>
<dbReference type="STRING" id="223786.SAMN05216234_10715"/>
<name>A0A1I5MTI5_9BACT</name>
<dbReference type="GO" id="GO:0003676">
    <property type="term" value="F:nucleic acid binding"/>
    <property type="evidence" value="ECO:0007669"/>
    <property type="project" value="InterPro"/>
</dbReference>
<dbReference type="PROSITE" id="PS00092">
    <property type="entry name" value="N6_MTASE"/>
    <property type="match status" value="1"/>
</dbReference>
<dbReference type="InterPro" id="IPR002052">
    <property type="entry name" value="DNA_methylase_N6_adenine_CS"/>
</dbReference>
<evidence type="ECO:0000313" key="4">
    <source>
        <dbReference type="Proteomes" id="UP000199227"/>
    </source>
</evidence>
<evidence type="ECO:0000256" key="1">
    <source>
        <dbReference type="ARBA" id="ARBA00022603"/>
    </source>
</evidence>
<dbReference type="NCBIfam" id="TIGR00095">
    <property type="entry name" value="16S rRNA (guanine(966)-N(2))-methyltransferase RsmD"/>
    <property type="match status" value="1"/>
</dbReference>
<evidence type="ECO:0000313" key="3">
    <source>
        <dbReference type="EMBL" id="SFP12868.1"/>
    </source>
</evidence>
<dbReference type="Gene3D" id="3.40.50.150">
    <property type="entry name" value="Vaccinia Virus protein VP39"/>
    <property type="match status" value="1"/>
</dbReference>
<dbReference type="RefSeq" id="WP_177201979.1">
    <property type="nucleotide sequence ID" value="NZ_FOXB01000007.1"/>
</dbReference>
<accession>A0A1I5MTI5</accession>
<dbReference type="Proteomes" id="UP000199227">
    <property type="component" value="Unassembled WGS sequence"/>
</dbReference>
<dbReference type="SUPFAM" id="SSF53335">
    <property type="entry name" value="S-adenosyl-L-methionine-dependent methyltransferases"/>
    <property type="match status" value="1"/>
</dbReference>
<keyword evidence="2 3" id="KW-0808">Transferase</keyword>
<dbReference type="InterPro" id="IPR029063">
    <property type="entry name" value="SAM-dependent_MTases_sf"/>
</dbReference>
<dbReference type="EMBL" id="FOXB01000007">
    <property type="protein sequence ID" value="SFP12868.1"/>
    <property type="molecule type" value="Genomic_DNA"/>
</dbReference>